<sequence length="263" mass="30246">MSESIQERLRNLEETISRLEYQQDSCRPLLKIARDSQSLVKIEETIANFSKQNSDIDHEYQVNQLALVENNDRLERAKNDSKVLIKSEMIRREQALKDLNEKLGTIEKTFKSIESENASAVKEIDLRLKSEITTLVDSLKKKLKTDRETIQAAVKSSKVEIDKDIKEIKEKQVNAEKSIEAFEKRHSGIIVAPGKVKERAKEQGDLRLTLISEITGKITKAVEDCKSQFDQKFRTLNLKFSQELQRIQGQIEEMRKWNGNGSA</sequence>
<dbReference type="EMBL" id="MPUH01000386">
    <property type="protein sequence ID" value="OMJ81297.1"/>
    <property type="molecule type" value="Genomic_DNA"/>
</dbReference>
<reference evidence="1 2" key="1">
    <citation type="submission" date="2016-11" db="EMBL/GenBank/DDBJ databases">
        <title>The macronuclear genome of Stentor coeruleus: a giant cell with tiny introns.</title>
        <authorList>
            <person name="Slabodnick M."/>
            <person name="Ruby J.G."/>
            <person name="Reiff S.B."/>
            <person name="Swart E.C."/>
            <person name="Gosai S."/>
            <person name="Prabakaran S."/>
            <person name="Witkowska E."/>
            <person name="Larue G.E."/>
            <person name="Fisher S."/>
            <person name="Freeman R.M."/>
            <person name="Gunawardena J."/>
            <person name="Chu W."/>
            <person name="Stover N.A."/>
            <person name="Gregory B.D."/>
            <person name="Nowacki M."/>
            <person name="Derisi J."/>
            <person name="Roy S.W."/>
            <person name="Marshall W.F."/>
            <person name="Sood P."/>
        </authorList>
    </citation>
    <scope>NUCLEOTIDE SEQUENCE [LARGE SCALE GENOMIC DNA]</scope>
    <source>
        <strain evidence="1">WM001</strain>
    </source>
</reference>
<accession>A0A1R2BXH7</accession>
<protein>
    <submittedName>
        <fullName evidence="1">Uncharacterized protein</fullName>
    </submittedName>
</protein>
<proteinExistence type="predicted"/>
<organism evidence="1 2">
    <name type="scientific">Stentor coeruleus</name>
    <dbReference type="NCBI Taxonomy" id="5963"/>
    <lineage>
        <taxon>Eukaryota</taxon>
        <taxon>Sar</taxon>
        <taxon>Alveolata</taxon>
        <taxon>Ciliophora</taxon>
        <taxon>Postciliodesmatophora</taxon>
        <taxon>Heterotrichea</taxon>
        <taxon>Heterotrichida</taxon>
        <taxon>Stentoridae</taxon>
        <taxon>Stentor</taxon>
    </lineage>
</organism>
<evidence type="ECO:0000313" key="1">
    <source>
        <dbReference type="EMBL" id="OMJ81297.1"/>
    </source>
</evidence>
<comment type="caution">
    <text evidence="1">The sequence shown here is derived from an EMBL/GenBank/DDBJ whole genome shotgun (WGS) entry which is preliminary data.</text>
</comment>
<name>A0A1R2BXH7_9CILI</name>
<keyword evidence="2" id="KW-1185">Reference proteome</keyword>
<dbReference type="AlphaFoldDB" id="A0A1R2BXH7"/>
<gene>
    <name evidence="1" type="ORF">SteCoe_18291</name>
</gene>
<evidence type="ECO:0000313" key="2">
    <source>
        <dbReference type="Proteomes" id="UP000187209"/>
    </source>
</evidence>
<dbReference type="OrthoDB" id="10429037at2759"/>
<dbReference type="Proteomes" id="UP000187209">
    <property type="component" value="Unassembled WGS sequence"/>
</dbReference>